<dbReference type="Proteomes" id="UP000664169">
    <property type="component" value="Unassembled WGS sequence"/>
</dbReference>
<dbReference type="GO" id="GO:0006508">
    <property type="term" value="P:proteolysis"/>
    <property type="evidence" value="ECO:0007669"/>
    <property type="project" value="UniProtKB-KW"/>
</dbReference>
<reference evidence="7" key="1">
    <citation type="submission" date="2021-03" db="EMBL/GenBank/DDBJ databases">
        <authorList>
            <person name="Tagirdzhanova G."/>
        </authorList>
    </citation>
    <scope>NUCLEOTIDE SEQUENCE</scope>
</reference>
<comment type="similarity">
    <text evidence="1 6">Belongs to the peptidase S10 family.</text>
</comment>
<dbReference type="AlphaFoldDB" id="A0A8H3ILH3"/>
<keyword evidence="4 6" id="KW-0378">Hydrolase</keyword>
<evidence type="ECO:0000256" key="2">
    <source>
        <dbReference type="ARBA" id="ARBA00022645"/>
    </source>
</evidence>
<evidence type="ECO:0000256" key="4">
    <source>
        <dbReference type="ARBA" id="ARBA00022801"/>
    </source>
</evidence>
<protein>
    <recommendedName>
        <fullName evidence="6">Carboxypeptidase</fullName>
        <ecNumber evidence="6">3.4.16.-</ecNumber>
    </recommendedName>
</protein>
<dbReference type="GO" id="GO:0000324">
    <property type="term" value="C:fungal-type vacuole"/>
    <property type="evidence" value="ECO:0007669"/>
    <property type="project" value="TreeGrafter"/>
</dbReference>
<evidence type="ECO:0000256" key="1">
    <source>
        <dbReference type="ARBA" id="ARBA00009431"/>
    </source>
</evidence>
<dbReference type="EMBL" id="CAJPDQ010000044">
    <property type="protein sequence ID" value="CAF9932422.1"/>
    <property type="molecule type" value="Genomic_DNA"/>
</dbReference>
<dbReference type="Pfam" id="PF00450">
    <property type="entry name" value="Peptidase_S10"/>
    <property type="match status" value="1"/>
</dbReference>
<dbReference type="PROSITE" id="PS00131">
    <property type="entry name" value="CARBOXYPEPT_SER_SER"/>
    <property type="match status" value="1"/>
</dbReference>
<dbReference type="InterPro" id="IPR029058">
    <property type="entry name" value="AB_hydrolase_fold"/>
</dbReference>
<evidence type="ECO:0000256" key="5">
    <source>
        <dbReference type="ARBA" id="ARBA00023180"/>
    </source>
</evidence>
<dbReference type="InterPro" id="IPR001563">
    <property type="entry name" value="Peptidase_S10"/>
</dbReference>
<sequence length="473" mass="51383">MRFTTLLTSAISFGVALAAPAQLDKRYIQEENGINYHVFEHAATGAKIRFVKNSGICETTPGVNQYSGYLSIGSNQNMWFWFFEARNNPTTAPLATWFNGGPGCSSMIGLFQENGPCHFVNGASTPSNNTFSWNNFANMLYVDQPIGTGFSYGTDDVSSTVQAAPEVWRLIQAFYGQFPQYTNRDFGIFTESYGGHYGPEFASYFESQNAAIKSGSISGTNVNLVALGINNGWFDPKIQYQAYIDYSTSNKYNQILSSSQASSYHSSYNSQCGPALSKCTGLTGSNSACENAENTCYQTIEGPISNNGNFDVYDVRAPSNDPNPPETYANYLAQSSVVKAIGAQSTYQECPNGPYSKFSSTGDDSRSLSSTLASVVNSGIRVVIWAGDADWICNYLGGFNVVNALPWSQQSAFANLQLKSYTVAGTARGLYKSLANLSWLQVYAAGHEVPFYQPATALQVFKQTMSKAPLSGT</sequence>
<keyword evidence="5" id="KW-0325">Glycoprotein</keyword>
<dbReference type="InterPro" id="IPR018202">
    <property type="entry name" value="Ser_caboxypep_ser_AS"/>
</dbReference>
<keyword evidence="8" id="KW-1185">Reference proteome</keyword>
<evidence type="ECO:0000313" key="7">
    <source>
        <dbReference type="EMBL" id="CAF9932422.1"/>
    </source>
</evidence>
<dbReference type="GO" id="GO:0004185">
    <property type="term" value="F:serine-type carboxypeptidase activity"/>
    <property type="evidence" value="ECO:0007669"/>
    <property type="project" value="UniProtKB-UniRule"/>
</dbReference>
<accession>A0A8H3ILH3</accession>
<keyword evidence="6" id="KW-0732">Signal</keyword>
<name>A0A8H3ILH3_9LECA</name>
<evidence type="ECO:0000256" key="3">
    <source>
        <dbReference type="ARBA" id="ARBA00022670"/>
    </source>
</evidence>
<dbReference type="Gene3D" id="1.10.287.410">
    <property type="match status" value="1"/>
</dbReference>
<dbReference type="PANTHER" id="PTHR11802:SF453">
    <property type="entry name" value="S1, PUTATIVE-RELATED"/>
    <property type="match status" value="1"/>
</dbReference>
<evidence type="ECO:0000256" key="6">
    <source>
        <dbReference type="RuleBase" id="RU361156"/>
    </source>
</evidence>
<organism evidence="7 8">
    <name type="scientific">Gomphillus americanus</name>
    <dbReference type="NCBI Taxonomy" id="1940652"/>
    <lineage>
        <taxon>Eukaryota</taxon>
        <taxon>Fungi</taxon>
        <taxon>Dikarya</taxon>
        <taxon>Ascomycota</taxon>
        <taxon>Pezizomycotina</taxon>
        <taxon>Lecanoromycetes</taxon>
        <taxon>OSLEUM clade</taxon>
        <taxon>Ostropomycetidae</taxon>
        <taxon>Ostropales</taxon>
        <taxon>Graphidaceae</taxon>
        <taxon>Gomphilloideae</taxon>
        <taxon>Gomphillus</taxon>
    </lineage>
</organism>
<keyword evidence="3 6" id="KW-0645">Protease</keyword>
<dbReference type="Gene3D" id="3.40.50.1820">
    <property type="entry name" value="alpha/beta hydrolase"/>
    <property type="match status" value="1"/>
</dbReference>
<gene>
    <name evidence="7" type="ORF">GOMPHAMPRED_006572</name>
</gene>
<evidence type="ECO:0000313" key="8">
    <source>
        <dbReference type="Proteomes" id="UP000664169"/>
    </source>
</evidence>
<comment type="caution">
    <text evidence="7">The sequence shown here is derived from an EMBL/GenBank/DDBJ whole genome shotgun (WGS) entry which is preliminary data.</text>
</comment>
<dbReference type="OrthoDB" id="443318at2759"/>
<feature type="signal peptide" evidence="6">
    <location>
        <begin position="1"/>
        <end position="18"/>
    </location>
</feature>
<dbReference type="SUPFAM" id="SSF53474">
    <property type="entry name" value="alpha/beta-Hydrolases"/>
    <property type="match status" value="1"/>
</dbReference>
<feature type="chain" id="PRO_5034356386" description="Carboxypeptidase" evidence="6">
    <location>
        <begin position="19"/>
        <end position="473"/>
    </location>
</feature>
<dbReference type="EC" id="3.4.16.-" evidence="6"/>
<dbReference type="PANTHER" id="PTHR11802">
    <property type="entry name" value="SERINE PROTEASE FAMILY S10 SERINE CARBOXYPEPTIDASE"/>
    <property type="match status" value="1"/>
</dbReference>
<dbReference type="PRINTS" id="PR00724">
    <property type="entry name" value="CRBOXYPTASEC"/>
</dbReference>
<keyword evidence="2 6" id="KW-0121">Carboxypeptidase</keyword>
<proteinExistence type="inferred from homology"/>